<dbReference type="InterPro" id="IPR003180">
    <property type="entry name" value="MPG"/>
</dbReference>
<protein>
    <recommendedName>
        <fullName evidence="5">Putative 3-methyladenine DNA glycosylase</fullName>
        <ecNumber evidence="5">3.2.2.-</ecNumber>
    </recommendedName>
</protein>
<dbReference type="GO" id="GO:0003905">
    <property type="term" value="F:alkylbase DNA N-glycosylase activity"/>
    <property type="evidence" value="ECO:0007669"/>
    <property type="project" value="InterPro"/>
</dbReference>
<dbReference type="GO" id="GO:0003677">
    <property type="term" value="F:DNA binding"/>
    <property type="evidence" value="ECO:0007669"/>
    <property type="project" value="InterPro"/>
</dbReference>
<dbReference type="RefSeq" id="WP_093214940.1">
    <property type="nucleotide sequence ID" value="NZ_FNFL01000004.1"/>
</dbReference>
<sequence length="202" mass="22732">MKSDNSFTPLPLDFYERPTLELAPALLGCLLVKETPEGQASGMIVETEAYKGPLDQAAHSYKNRRTKRTEIMFGPSGYAYTYVMHTHCLFNVVSSVEDVPEAILVRAVEPYTGKDLMRKRRPKIKSEPQLTNGPGKLCKALGIHMGDYGHRLDQPPLYIAAGPAHQEFSIKQGARIGIDNSGEARFFPWRYWVSNNNFLSRK</sequence>
<gene>
    <name evidence="6" type="ORF">SAMN05216243_2602</name>
</gene>
<dbReference type="PANTHER" id="PTHR10429">
    <property type="entry name" value="DNA-3-METHYLADENINE GLYCOSYLASE"/>
    <property type="match status" value="1"/>
</dbReference>
<dbReference type="Gene3D" id="3.10.300.10">
    <property type="entry name" value="Methylpurine-DNA glycosylase (MPG)"/>
    <property type="match status" value="1"/>
</dbReference>
<dbReference type="EMBL" id="FNFL01000004">
    <property type="protein sequence ID" value="SDK28297.1"/>
    <property type="molecule type" value="Genomic_DNA"/>
</dbReference>
<evidence type="ECO:0000256" key="2">
    <source>
        <dbReference type="ARBA" id="ARBA00022763"/>
    </source>
</evidence>
<dbReference type="CDD" id="cd00540">
    <property type="entry name" value="AAG"/>
    <property type="match status" value="1"/>
</dbReference>
<proteinExistence type="inferred from homology"/>
<accession>A0A1G9ALW6</accession>
<organism evidence="6 7">
    <name type="scientific">Sediminibacillus albus</name>
    <dbReference type="NCBI Taxonomy" id="407036"/>
    <lineage>
        <taxon>Bacteria</taxon>
        <taxon>Bacillati</taxon>
        <taxon>Bacillota</taxon>
        <taxon>Bacilli</taxon>
        <taxon>Bacillales</taxon>
        <taxon>Bacillaceae</taxon>
        <taxon>Sediminibacillus</taxon>
    </lineage>
</organism>
<dbReference type="HAMAP" id="MF_00527">
    <property type="entry name" value="3MGH"/>
    <property type="match status" value="1"/>
</dbReference>
<reference evidence="6 7" key="1">
    <citation type="submission" date="2016-10" db="EMBL/GenBank/DDBJ databases">
        <authorList>
            <person name="de Groot N.N."/>
        </authorList>
    </citation>
    <scope>NUCLEOTIDE SEQUENCE [LARGE SCALE GENOMIC DNA]</scope>
    <source>
        <strain evidence="6 7">CGMCC 1.6502</strain>
    </source>
</reference>
<dbReference type="PANTHER" id="PTHR10429:SF0">
    <property type="entry name" value="DNA-3-METHYLADENINE GLYCOSYLASE"/>
    <property type="match status" value="1"/>
</dbReference>
<dbReference type="InterPro" id="IPR011034">
    <property type="entry name" value="Formyl_transferase-like_C_sf"/>
</dbReference>
<dbReference type="FunFam" id="3.10.300.10:FF:000001">
    <property type="entry name" value="Putative 3-methyladenine DNA glycosylase"/>
    <property type="match status" value="1"/>
</dbReference>
<name>A0A1G9ALW6_9BACI</name>
<evidence type="ECO:0000256" key="3">
    <source>
        <dbReference type="ARBA" id="ARBA00022801"/>
    </source>
</evidence>
<dbReference type="SUPFAM" id="SSF50486">
    <property type="entry name" value="FMT C-terminal domain-like"/>
    <property type="match status" value="1"/>
</dbReference>
<keyword evidence="2 5" id="KW-0227">DNA damage</keyword>
<dbReference type="GO" id="GO:0006284">
    <property type="term" value="P:base-excision repair"/>
    <property type="evidence" value="ECO:0007669"/>
    <property type="project" value="InterPro"/>
</dbReference>
<keyword evidence="7" id="KW-1185">Reference proteome</keyword>
<dbReference type="EC" id="3.2.2.-" evidence="5"/>
<dbReference type="NCBIfam" id="NF002002">
    <property type="entry name" value="PRK00802.1-2"/>
    <property type="match status" value="1"/>
</dbReference>
<dbReference type="AlphaFoldDB" id="A0A1G9ALW6"/>
<dbReference type="Pfam" id="PF02245">
    <property type="entry name" value="Pur_DNA_glyco"/>
    <property type="match status" value="1"/>
</dbReference>
<evidence type="ECO:0000256" key="5">
    <source>
        <dbReference type="HAMAP-Rule" id="MF_00527"/>
    </source>
</evidence>
<evidence type="ECO:0000256" key="1">
    <source>
        <dbReference type="ARBA" id="ARBA00009232"/>
    </source>
</evidence>
<evidence type="ECO:0000256" key="4">
    <source>
        <dbReference type="ARBA" id="ARBA00023204"/>
    </source>
</evidence>
<dbReference type="STRING" id="407036.SAMN05216243_2602"/>
<comment type="similarity">
    <text evidence="1 5">Belongs to the DNA glycosylase MPG family.</text>
</comment>
<dbReference type="Proteomes" id="UP000198694">
    <property type="component" value="Unassembled WGS sequence"/>
</dbReference>
<dbReference type="InterPro" id="IPR036995">
    <property type="entry name" value="MPG_sf"/>
</dbReference>
<keyword evidence="3 5" id="KW-0378">Hydrolase</keyword>
<evidence type="ECO:0000313" key="7">
    <source>
        <dbReference type="Proteomes" id="UP000198694"/>
    </source>
</evidence>
<dbReference type="NCBIfam" id="TIGR00567">
    <property type="entry name" value="3mg"/>
    <property type="match status" value="1"/>
</dbReference>
<dbReference type="OrthoDB" id="9794313at2"/>
<evidence type="ECO:0000313" key="6">
    <source>
        <dbReference type="EMBL" id="SDK28297.1"/>
    </source>
</evidence>
<keyword evidence="4 5" id="KW-0234">DNA repair</keyword>